<proteinExistence type="predicted"/>
<dbReference type="EMBL" id="JAVHJS010000010">
    <property type="protein sequence ID" value="KAK2845832.1"/>
    <property type="molecule type" value="Genomic_DNA"/>
</dbReference>
<dbReference type="GO" id="GO:0008832">
    <property type="term" value="F:dGTPase activity"/>
    <property type="evidence" value="ECO:0007669"/>
    <property type="project" value="TreeGrafter"/>
</dbReference>
<evidence type="ECO:0000313" key="1">
    <source>
        <dbReference type="EMBL" id="KAK2845832.1"/>
    </source>
</evidence>
<dbReference type="GO" id="GO:0006203">
    <property type="term" value="P:dGTP catabolic process"/>
    <property type="evidence" value="ECO:0007669"/>
    <property type="project" value="TreeGrafter"/>
</dbReference>
<sequence length="297" mass="35002">HGPFSHLFEEVTMEPSEKLHEEQSVKMFDLLISHGIKKKMLKEYYKYEGKTLRFKKRDFDFIHELIEGAPLSRSSAQWPYSGRTQAKSYLYEIVANKCTGIDVDKMDYISRDCLHLGMKSNFSHKRFMMFARVCCNEDEPKKQISINMYELFHNRYMLHYTVCHHRVKVAIETIITDALVAAEDHYKLGGKTISEAVLDPKTFMKLTDDIVMNIMQSTNPNLNNLKKIIRRIRKSELYKFVGSKIFQTREINNLKTAQTMAAVEDWLQYIKTTSENARLNRWQKWINQKTMADFTVK</sequence>
<dbReference type="PANTHER" id="PTHR11373">
    <property type="entry name" value="DEOXYNUCLEOSIDE TRIPHOSPHATE TRIPHOSPHOHYDROLASE"/>
    <property type="match status" value="1"/>
</dbReference>
<dbReference type="AlphaFoldDB" id="A0AA88MV52"/>
<reference evidence="1" key="1">
    <citation type="submission" date="2023-08" db="EMBL/GenBank/DDBJ databases">
        <title>Pelteobagrus vachellii genome.</title>
        <authorList>
            <person name="Liu H."/>
        </authorList>
    </citation>
    <scope>NUCLEOTIDE SEQUENCE</scope>
    <source>
        <strain evidence="1">PRFRI_2022a</strain>
        <tissue evidence="1">Muscle</tissue>
    </source>
</reference>
<feature type="non-terminal residue" evidence="1">
    <location>
        <position position="297"/>
    </location>
</feature>
<gene>
    <name evidence="1" type="ORF">Q7C36_010686</name>
</gene>
<accession>A0AA88MV52</accession>
<dbReference type="InterPro" id="IPR050135">
    <property type="entry name" value="dGTPase-like"/>
</dbReference>
<dbReference type="GO" id="GO:0005634">
    <property type="term" value="C:nucleus"/>
    <property type="evidence" value="ECO:0007669"/>
    <property type="project" value="TreeGrafter"/>
</dbReference>
<name>A0AA88MV52_TACVA</name>
<feature type="non-terminal residue" evidence="1">
    <location>
        <position position="1"/>
    </location>
</feature>
<comment type="caution">
    <text evidence="1">The sequence shown here is derived from an EMBL/GenBank/DDBJ whole genome shotgun (WGS) entry which is preliminary data.</text>
</comment>
<dbReference type="SUPFAM" id="SSF109604">
    <property type="entry name" value="HD-domain/PDEase-like"/>
    <property type="match status" value="1"/>
</dbReference>
<organism evidence="1 2">
    <name type="scientific">Tachysurus vachellii</name>
    <name type="common">Darkbarbel catfish</name>
    <name type="synonym">Pelteobagrus vachellii</name>
    <dbReference type="NCBI Taxonomy" id="175792"/>
    <lineage>
        <taxon>Eukaryota</taxon>
        <taxon>Metazoa</taxon>
        <taxon>Chordata</taxon>
        <taxon>Craniata</taxon>
        <taxon>Vertebrata</taxon>
        <taxon>Euteleostomi</taxon>
        <taxon>Actinopterygii</taxon>
        <taxon>Neopterygii</taxon>
        <taxon>Teleostei</taxon>
        <taxon>Ostariophysi</taxon>
        <taxon>Siluriformes</taxon>
        <taxon>Bagridae</taxon>
        <taxon>Tachysurus</taxon>
    </lineage>
</organism>
<protein>
    <submittedName>
        <fullName evidence="1">Uncharacterized protein</fullName>
    </submittedName>
</protein>
<keyword evidence="2" id="KW-1185">Reference proteome</keyword>
<dbReference type="Proteomes" id="UP001187315">
    <property type="component" value="Unassembled WGS sequence"/>
</dbReference>
<dbReference type="Gene3D" id="1.10.3210.10">
    <property type="entry name" value="Hypothetical protein af1432"/>
    <property type="match status" value="1"/>
</dbReference>
<dbReference type="PANTHER" id="PTHR11373:SF4">
    <property type="entry name" value="DEOXYNUCLEOSIDE TRIPHOSPHATE TRIPHOSPHOHYDROLASE SAMHD1"/>
    <property type="match status" value="1"/>
</dbReference>
<evidence type="ECO:0000313" key="2">
    <source>
        <dbReference type="Proteomes" id="UP001187315"/>
    </source>
</evidence>